<dbReference type="Pfam" id="PF20332">
    <property type="entry name" value="DUF6627"/>
    <property type="match status" value="1"/>
</dbReference>
<organism evidence="2 3">
    <name type="scientific">Halomonas korlensis</name>
    <dbReference type="NCBI Taxonomy" id="463301"/>
    <lineage>
        <taxon>Bacteria</taxon>
        <taxon>Pseudomonadati</taxon>
        <taxon>Pseudomonadota</taxon>
        <taxon>Gammaproteobacteria</taxon>
        <taxon>Oceanospirillales</taxon>
        <taxon>Halomonadaceae</taxon>
        <taxon>Halomonas</taxon>
    </lineage>
</organism>
<protein>
    <recommendedName>
        <fullName evidence="4">PA2779 family protein</fullName>
    </recommendedName>
</protein>
<keyword evidence="1" id="KW-0472">Membrane</keyword>
<gene>
    <name evidence="2" type="ORF">SAMN04487955_101356</name>
</gene>
<feature type="transmembrane region" description="Helical" evidence="1">
    <location>
        <begin position="46"/>
        <end position="67"/>
    </location>
</feature>
<evidence type="ECO:0008006" key="4">
    <source>
        <dbReference type="Google" id="ProtNLM"/>
    </source>
</evidence>
<reference evidence="3" key="1">
    <citation type="submission" date="2016-10" db="EMBL/GenBank/DDBJ databases">
        <authorList>
            <person name="Varghese N."/>
            <person name="Submissions S."/>
        </authorList>
    </citation>
    <scope>NUCLEOTIDE SEQUENCE [LARGE SCALE GENOMIC DNA]</scope>
    <source>
        <strain evidence="3">CGMCC 1.6981</strain>
    </source>
</reference>
<dbReference type="STRING" id="463301.SAMN04487955_101356"/>
<evidence type="ECO:0000256" key="1">
    <source>
        <dbReference type="SAM" id="Phobius"/>
    </source>
</evidence>
<name>A0A1I7FB17_9GAMM</name>
<keyword evidence="1" id="KW-1133">Transmembrane helix</keyword>
<dbReference type="EMBL" id="FPBP01000001">
    <property type="protein sequence ID" value="SFU33337.1"/>
    <property type="molecule type" value="Genomic_DNA"/>
</dbReference>
<dbReference type="NCBIfam" id="NF033919">
    <property type="entry name" value="PA2779_fam"/>
    <property type="match status" value="1"/>
</dbReference>
<keyword evidence="1" id="KW-0812">Transmembrane</keyword>
<evidence type="ECO:0000313" key="3">
    <source>
        <dbReference type="Proteomes" id="UP000198693"/>
    </source>
</evidence>
<dbReference type="InterPro" id="IPR046735">
    <property type="entry name" value="PA2779-like"/>
</dbReference>
<proteinExistence type="predicted"/>
<feature type="transmembrane region" description="Helical" evidence="1">
    <location>
        <begin position="147"/>
        <end position="170"/>
    </location>
</feature>
<sequence length="174" mass="18731">MKAHGILAYTDITSIAPLASLERDAWHIEKPEAEPKRRMNLMMKKICRFLSPLLIAALVLGSLPVVAASQPTPGATLISTEEALSAERGQSHRERIHTILARDDVQEQLVAQGVDPAEVEARVAALSDAEAAQMADQLEELPAGASVVGALFAVFIILLVTDILGLTNVFPFTR</sequence>
<dbReference type="AlphaFoldDB" id="A0A1I7FB17"/>
<keyword evidence="3" id="KW-1185">Reference proteome</keyword>
<evidence type="ECO:0000313" key="2">
    <source>
        <dbReference type="EMBL" id="SFU33337.1"/>
    </source>
</evidence>
<accession>A0A1I7FB17</accession>
<dbReference type="Proteomes" id="UP000198693">
    <property type="component" value="Unassembled WGS sequence"/>
</dbReference>